<dbReference type="Proteomes" id="UP001310387">
    <property type="component" value="Unassembled WGS sequence"/>
</dbReference>
<name>A0ABU7Z2Q5_9MICO</name>
<evidence type="ECO:0000256" key="1">
    <source>
        <dbReference type="ARBA" id="ARBA00022679"/>
    </source>
</evidence>
<feature type="non-terminal residue" evidence="2">
    <location>
        <position position="121"/>
    </location>
</feature>
<dbReference type="InterPro" id="IPR018520">
    <property type="entry name" value="UPP_synth-like_CS"/>
</dbReference>
<reference evidence="2" key="2">
    <citation type="submission" date="2024-02" db="EMBL/GenBank/DDBJ databases">
        <authorList>
            <person name="Prathaban M."/>
            <person name="Mythili R."/>
            <person name="Sharmila Devi N."/>
            <person name="Sobanaa M."/>
            <person name="Prathiviraj R."/>
            <person name="Selvin J."/>
        </authorList>
    </citation>
    <scope>NUCLEOTIDE SEQUENCE</scope>
    <source>
        <strain evidence="2">MP1014</strain>
    </source>
</reference>
<dbReference type="PROSITE" id="PS01066">
    <property type="entry name" value="UPP_SYNTHASE"/>
    <property type="match status" value="1"/>
</dbReference>
<dbReference type="Gene3D" id="3.40.1180.10">
    <property type="entry name" value="Decaprenyl diphosphate synthase-like"/>
    <property type="match status" value="1"/>
</dbReference>
<comment type="caution">
    <text evidence="2">The sequence shown here is derived from an EMBL/GenBank/DDBJ whole genome shotgun (WGS) entry which is preliminary data.</text>
</comment>
<dbReference type="InterPro" id="IPR016039">
    <property type="entry name" value="Thiolase-like"/>
</dbReference>
<dbReference type="SUPFAM" id="SSF64005">
    <property type="entry name" value="Undecaprenyl diphosphate synthase"/>
    <property type="match status" value="1"/>
</dbReference>
<organism evidence="2 3">
    <name type="scientific">Isoptericola haloaureus</name>
    <dbReference type="NCBI Taxonomy" id="1542902"/>
    <lineage>
        <taxon>Bacteria</taxon>
        <taxon>Bacillati</taxon>
        <taxon>Actinomycetota</taxon>
        <taxon>Actinomycetes</taxon>
        <taxon>Micrococcales</taxon>
        <taxon>Promicromonosporaceae</taxon>
        <taxon>Isoptericola</taxon>
    </lineage>
</organism>
<keyword evidence="3" id="KW-1185">Reference proteome</keyword>
<evidence type="ECO:0000313" key="2">
    <source>
        <dbReference type="EMBL" id="MEG3613535.1"/>
    </source>
</evidence>
<proteinExistence type="predicted"/>
<dbReference type="InterPro" id="IPR036424">
    <property type="entry name" value="UPP_synth-like_sf"/>
</dbReference>
<dbReference type="RefSeq" id="WP_332900453.1">
    <property type="nucleotide sequence ID" value="NZ_JBAGLP010000042.1"/>
</dbReference>
<accession>A0ABU7Z2Q5</accession>
<keyword evidence="1" id="KW-0808">Transferase</keyword>
<gene>
    <name evidence="2" type="ORF">V5O49_00155</name>
</gene>
<protein>
    <submittedName>
        <fullName evidence="2">Undecaprenyl diphosphate synthase family protein</fullName>
    </submittedName>
</protein>
<dbReference type="Pfam" id="PF01255">
    <property type="entry name" value="Prenyltransf"/>
    <property type="match status" value="1"/>
</dbReference>
<evidence type="ECO:0000313" key="3">
    <source>
        <dbReference type="Proteomes" id="UP001310387"/>
    </source>
</evidence>
<sequence length="121" mass="13289">YGMQDRLDASVEKSAPNYWTTTGVAGLFRQADRLYSSQQDRYLVTEKTVQQYLDEPDLPDVDLFLRSSGEQRTSNFMIWQAAYVSLELGAQAGAHALVSACASGAEAIGYGLDMIRAGRAD</sequence>
<dbReference type="EMBL" id="JBAGLP010000042">
    <property type="protein sequence ID" value="MEG3613535.1"/>
    <property type="molecule type" value="Genomic_DNA"/>
</dbReference>
<dbReference type="SUPFAM" id="SSF53901">
    <property type="entry name" value="Thiolase-like"/>
    <property type="match status" value="1"/>
</dbReference>
<feature type="non-terminal residue" evidence="2">
    <location>
        <position position="1"/>
    </location>
</feature>
<dbReference type="InterPro" id="IPR001441">
    <property type="entry name" value="UPP_synth-like"/>
</dbReference>
<reference evidence="2" key="1">
    <citation type="journal article" date="2024" name="Antonie Van Leeuwenhoek">
        <title>Isoptericola haloaureus sp. nov., a dimorphic actinobacterium isolated from mangrove sediments of southeast India, implicating biosaline agricultural significance through nitrogen fixation and salt tolerance genes.</title>
        <authorList>
            <person name="Prathaban M."/>
            <person name="Prathiviraj R."/>
            <person name="Ravichandran M."/>
            <person name="Natarajan S.D."/>
            <person name="Sobanaa M."/>
            <person name="Hari Krishna Kumar S."/>
            <person name="Chandrasekar V."/>
            <person name="Selvin J."/>
        </authorList>
    </citation>
    <scope>NUCLEOTIDE SEQUENCE</scope>
    <source>
        <strain evidence="2">MP1014</strain>
    </source>
</reference>